<dbReference type="Proteomes" id="UP000466442">
    <property type="component" value="Unassembled WGS sequence"/>
</dbReference>
<feature type="region of interest" description="Disordered" evidence="1">
    <location>
        <begin position="51"/>
        <end position="72"/>
    </location>
</feature>
<dbReference type="PANTHER" id="PTHR46599:SF3">
    <property type="entry name" value="PIGGYBAC TRANSPOSABLE ELEMENT-DERIVED PROTEIN 4"/>
    <property type="match status" value="1"/>
</dbReference>
<name>A0A8S9WX19_APOLU</name>
<feature type="domain" description="PiggyBac transposable element-derived protein" evidence="2">
    <location>
        <begin position="232"/>
        <end position="595"/>
    </location>
</feature>
<evidence type="ECO:0000313" key="4">
    <source>
        <dbReference type="Proteomes" id="UP000466442"/>
    </source>
</evidence>
<gene>
    <name evidence="3" type="ORF">GE061_006649</name>
</gene>
<dbReference type="OrthoDB" id="6626753at2759"/>
<feature type="compositionally biased region" description="Basic and acidic residues" evidence="1">
    <location>
        <begin position="55"/>
        <end position="67"/>
    </location>
</feature>
<dbReference type="InterPro" id="IPR029526">
    <property type="entry name" value="PGBD"/>
</dbReference>
<evidence type="ECO:0000313" key="3">
    <source>
        <dbReference type="EMBL" id="KAF6200346.1"/>
    </source>
</evidence>
<accession>A0A8S9WX19</accession>
<dbReference type="EMBL" id="WIXP02000014">
    <property type="protein sequence ID" value="KAF6200346.1"/>
    <property type="molecule type" value="Genomic_DNA"/>
</dbReference>
<reference evidence="3" key="1">
    <citation type="journal article" date="2021" name="Mol. Ecol. Resour.">
        <title>Apolygus lucorum genome provides insights into omnivorousness and mesophyll feeding.</title>
        <authorList>
            <person name="Liu Y."/>
            <person name="Liu H."/>
            <person name="Wang H."/>
            <person name="Huang T."/>
            <person name="Liu B."/>
            <person name="Yang B."/>
            <person name="Yin L."/>
            <person name="Li B."/>
            <person name="Zhang Y."/>
            <person name="Zhang S."/>
            <person name="Jiang F."/>
            <person name="Zhang X."/>
            <person name="Ren Y."/>
            <person name="Wang B."/>
            <person name="Wang S."/>
            <person name="Lu Y."/>
            <person name="Wu K."/>
            <person name="Fan W."/>
            <person name="Wang G."/>
        </authorList>
    </citation>
    <scope>NUCLEOTIDE SEQUENCE</scope>
    <source>
        <strain evidence="3">12Hb</strain>
    </source>
</reference>
<dbReference type="AlphaFoldDB" id="A0A8S9WX19"/>
<dbReference type="Pfam" id="PF13843">
    <property type="entry name" value="DDE_Tnp_1_7"/>
    <property type="match status" value="1"/>
</dbReference>
<dbReference type="PANTHER" id="PTHR46599">
    <property type="entry name" value="PIGGYBAC TRANSPOSABLE ELEMENT-DERIVED PROTEIN 4"/>
    <property type="match status" value="1"/>
</dbReference>
<evidence type="ECO:0000256" key="1">
    <source>
        <dbReference type="SAM" id="MobiDB-lite"/>
    </source>
</evidence>
<organism evidence="3 4">
    <name type="scientific">Apolygus lucorum</name>
    <name type="common">Small green plant bug</name>
    <name type="synonym">Lygocoris lucorum</name>
    <dbReference type="NCBI Taxonomy" id="248454"/>
    <lineage>
        <taxon>Eukaryota</taxon>
        <taxon>Metazoa</taxon>
        <taxon>Ecdysozoa</taxon>
        <taxon>Arthropoda</taxon>
        <taxon>Hexapoda</taxon>
        <taxon>Insecta</taxon>
        <taxon>Pterygota</taxon>
        <taxon>Neoptera</taxon>
        <taxon>Paraneoptera</taxon>
        <taxon>Hemiptera</taxon>
        <taxon>Heteroptera</taxon>
        <taxon>Panheteroptera</taxon>
        <taxon>Cimicomorpha</taxon>
        <taxon>Miridae</taxon>
        <taxon>Mirini</taxon>
        <taxon>Apolygus</taxon>
    </lineage>
</organism>
<keyword evidence="4" id="KW-1185">Reference proteome</keyword>
<protein>
    <recommendedName>
        <fullName evidence="2">PiggyBac transposable element-derived protein domain-containing protein</fullName>
    </recommendedName>
</protein>
<comment type="caution">
    <text evidence="3">The sequence shown here is derived from an EMBL/GenBank/DDBJ whole genome shotgun (WGS) entry which is preliminary data.</text>
</comment>
<sequence length="712" mass="80767">MDMPSGGKRKDGSGPGPSKKLCRTNREERYFLSDLADEDVEKCLFDLEEEDEEDILPHEKDTQHFDSPRTSSAELSADAVLVRRMTESLHSIFEGQPTPTPIDKEQDATLAAEGLADMAGPSVCTRDTYSPFFSTDDVLDLSTHTNPTFPIHSPSPSSPLPPPLDIFPPTPSPLAFTLPPSPLPAVPGPPRANTHPSATENPVNWNVDHPGQQPTFPFTGLPGLKIIPESNTPVDYFSLIFTEEFLELMVRETNAFAVIILTERSGGGHRSRISEWKEVTVCEMKKFLGLVFLSGVIKIARWSDYWSRDGSFRIPIFPQTMSRDRFLAIFAALHFATNPDPDLPPPTDLSPIHKLLPVIEHFHDTMKNVHEAGKILCIDESMAPWRGRLRFRQYIPGKSHEYGVKLYMLTEPDGLVHKFIIYAGSEDKEVAGAGHSSKVVNKLLSGYEGSGRSLFMDNFYNSVDLTKDLLSKNILVTGTLRANRKHNPEDVIKHKLRKGEIIQRWSDEGINVTKWRDRRDVLIISSEFSGDLVTMPRRRGPELTKPHVVLKYNDSMGGIDRADQFLSYYISTRKSLKWYKKIGFHIMEIMLLNSFLLFRRYSGDKVDLFGFRKAVIRYLIRSEPLPQPAARVSRGENDWHINPIHFPKVMPTSSTSNEKYKNRKMSKRCRQCQRHQIRKTVTTYCPGCPDQPGLCLECFIEWHCEVKDMITS</sequence>
<evidence type="ECO:0000259" key="2">
    <source>
        <dbReference type="Pfam" id="PF13843"/>
    </source>
</evidence>
<proteinExistence type="predicted"/>
<feature type="region of interest" description="Disordered" evidence="1">
    <location>
        <begin position="1"/>
        <end position="24"/>
    </location>
</feature>